<dbReference type="EMBL" id="RXGB01001436">
    <property type="protein sequence ID" value="TMW98988.1"/>
    <property type="molecule type" value="Genomic_DNA"/>
</dbReference>
<reference evidence="2" key="1">
    <citation type="submission" date="2019-05" db="EMBL/GenBank/DDBJ databases">
        <title>The de novo reference genome and transcriptome assemblies of the wild tomato species Solanum chilense.</title>
        <authorList>
            <person name="Stam R."/>
            <person name="Nosenko T."/>
            <person name="Hoerger A.C."/>
            <person name="Stephan W."/>
            <person name="Seidel M.A."/>
            <person name="Kuhn J.M.M."/>
            <person name="Haberer G."/>
            <person name="Tellier A."/>
        </authorList>
    </citation>
    <scope>NUCLEOTIDE SEQUENCE</scope>
    <source>
        <tissue evidence="2">Mature leaves</tissue>
    </source>
</reference>
<evidence type="ECO:0000256" key="1">
    <source>
        <dbReference type="SAM" id="MobiDB-lite"/>
    </source>
</evidence>
<feature type="compositionally biased region" description="Basic and acidic residues" evidence="1">
    <location>
        <begin position="186"/>
        <end position="204"/>
    </location>
</feature>
<gene>
    <name evidence="2" type="ORF">EJD97_003221</name>
</gene>
<feature type="region of interest" description="Disordered" evidence="1">
    <location>
        <begin position="21"/>
        <end position="55"/>
    </location>
</feature>
<feature type="compositionally biased region" description="Polar residues" evidence="1">
    <location>
        <begin position="213"/>
        <end position="224"/>
    </location>
</feature>
<feature type="region of interest" description="Disordered" evidence="1">
    <location>
        <begin position="181"/>
        <end position="252"/>
    </location>
</feature>
<sequence length="431" mass="47796">MSEPSSSSKKMFASLNKIDPVSFSTPLSTVSPSKMSTTSQVNIALDSPRNPLSPLDINKPILSSQHGHHSDMLSDHLFEGDLPESRTSESNILAASESLVIESLNLMREGALLEGNEISISKKGKEKVVEVEFKRRPFTSSESKKLMVDAMKANAASTTDNRKKRTLKVSRFQIPLSDVVEVSGAKSEEEPAREVSDILKERSNKKGHRGKNKGTSQSSVSKKTCGTMDKGKRKRATPEIEPEMSEQRHDDTKKQKIIGNLRRMNVYLDEDLLGNILEVPRDGIGFVVGRTCSVEFVKECSKIPTTRRAGLLKKLMKGEEEDFCHFPDLFLMESLCKLEPLDLPAPIIEHIGNDLESEQQGCLDCYLIKAELLKAQTEGPGISEVQELHRENAEMRTKIGALQEKAIKDNDEANARLTLIIQSLSHQSPSS</sequence>
<protein>
    <submittedName>
        <fullName evidence="2">Uncharacterized protein</fullName>
    </submittedName>
</protein>
<organism evidence="2">
    <name type="scientific">Solanum chilense</name>
    <name type="common">Tomato</name>
    <name type="synonym">Lycopersicon chilense</name>
    <dbReference type="NCBI Taxonomy" id="4083"/>
    <lineage>
        <taxon>Eukaryota</taxon>
        <taxon>Viridiplantae</taxon>
        <taxon>Streptophyta</taxon>
        <taxon>Embryophyta</taxon>
        <taxon>Tracheophyta</taxon>
        <taxon>Spermatophyta</taxon>
        <taxon>Magnoliopsida</taxon>
        <taxon>eudicotyledons</taxon>
        <taxon>Gunneridae</taxon>
        <taxon>Pentapetalae</taxon>
        <taxon>asterids</taxon>
        <taxon>lamiids</taxon>
        <taxon>Solanales</taxon>
        <taxon>Solanaceae</taxon>
        <taxon>Solanoideae</taxon>
        <taxon>Solaneae</taxon>
        <taxon>Solanum</taxon>
        <taxon>Solanum subgen. Lycopersicon</taxon>
    </lineage>
</organism>
<proteinExistence type="predicted"/>
<accession>A0A6N2BYL7</accession>
<feature type="compositionally biased region" description="Polar residues" evidence="1">
    <location>
        <begin position="22"/>
        <end position="42"/>
    </location>
</feature>
<comment type="caution">
    <text evidence="2">The sequence shown here is derived from an EMBL/GenBank/DDBJ whole genome shotgun (WGS) entry which is preliminary data.</text>
</comment>
<name>A0A6N2BYL7_SOLCI</name>
<dbReference type="AlphaFoldDB" id="A0A6N2BYL7"/>
<evidence type="ECO:0000313" key="2">
    <source>
        <dbReference type="EMBL" id="TMW98988.1"/>
    </source>
</evidence>